<keyword evidence="3" id="KW-1185">Reference proteome</keyword>
<dbReference type="RefSeq" id="WP_136723325.1">
    <property type="nucleotide sequence ID" value="NZ_SUMC01000008.1"/>
</dbReference>
<proteinExistence type="predicted"/>
<dbReference type="Proteomes" id="UP000305778">
    <property type="component" value="Unassembled WGS sequence"/>
</dbReference>
<evidence type="ECO:0000313" key="2">
    <source>
        <dbReference type="EMBL" id="TKA11374.1"/>
    </source>
</evidence>
<comment type="caution">
    <text evidence="2">The sequence shown here is derived from an EMBL/GenBank/DDBJ whole genome shotgun (WGS) entry which is preliminary data.</text>
</comment>
<feature type="domain" description="Beta-lactamase-related" evidence="1">
    <location>
        <begin position="45"/>
        <end position="306"/>
    </location>
</feature>
<keyword evidence="2" id="KW-0378">Hydrolase</keyword>
<evidence type="ECO:0000259" key="1">
    <source>
        <dbReference type="Pfam" id="PF00144"/>
    </source>
</evidence>
<dbReference type="AlphaFoldDB" id="A0A4U0SN26"/>
<accession>A0A4U0SN26</accession>
<gene>
    <name evidence="2" type="ORF">FCI23_11035</name>
</gene>
<dbReference type="InterPro" id="IPR012338">
    <property type="entry name" value="Beta-lactam/transpept-like"/>
</dbReference>
<protein>
    <submittedName>
        <fullName evidence="2">Serine hydrolase</fullName>
    </submittedName>
</protein>
<dbReference type="Gene3D" id="3.40.710.10">
    <property type="entry name" value="DD-peptidase/beta-lactamase superfamily"/>
    <property type="match status" value="1"/>
</dbReference>
<sequence>MTSVLDVDAPMPALPRATPAEYGVDPASLADLSGRLAADDLGVDSLMVLRNGAVLFERWWHEQSPSRAHEMFSVTKSFTSTAVGMACDEGLLGVDEPVLAFFPTYASASVRANVGAMSLRHLLTMSSGHGSELWPTMKDSPDADWVRMFLETPLELAPGAGFRYSSANSHLLSAALANRTGRTMAEFLAPRLFEPLGIAPPRWDTDSRGIPEGGRGMWLRTADLAALGQLYLDGGRWGDRRLVSEDWVEQATGVRIETDLPGEWAQGYGFQFWRGLAGTFRADGAYGQFAVVQPSRGIIVAVTASSKCTDGILAAIREFLEPDDPS</sequence>
<reference evidence="2 3" key="1">
    <citation type="submission" date="2019-04" db="EMBL/GenBank/DDBJ databases">
        <title>Streptomyces oryziradicis sp. nov., a novel actinomycete isolated from rhizosphere soil of rice (Oryza sativa L.).</title>
        <authorList>
            <person name="Li C."/>
        </authorList>
    </citation>
    <scope>NUCLEOTIDE SEQUENCE [LARGE SCALE GENOMIC DNA]</scope>
    <source>
        <strain evidence="2 3">NEAU-C40</strain>
    </source>
</reference>
<dbReference type="PANTHER" id="PTHR43283">
    <property type="entry name" value="BETA-LACTAMASE-RELATED"/>
    <property type="match status" value="1"/>
</dbReference>
<dbReference type="OrthoDB" id="9773047at2"/>
<evidence type="ECO:0000313" key="3">
    <source>
        <dbReference type="Proteomes" id="UP000305778"/>
    </source>
</evidence>
<dbReference type="EMBL" id="SUMC01000008">
    <property type="protein sequence ID" value="TKA11374.1"/>
    <property type="molecule type" value="Genomic_DNA"/>
</dbReference>
<dbReference type="GO" id="GO:0016787">
    <property type="term" value="F:hydrolase activity"/>
    <property type="evidence" value="ECO:0007669"/>
    <property type="project" value="UniProtKB-KW"/>
</dbReference>
<name>A0A4U0SN26_9ACTN</name>
<dbReference type="InterPro" id="IPR050789">
    <property type="entry name" value="Diverse_Enzym_Activities"/>
</dbReference>
<dbReference type="PANTHER" id="PTHR43283:SF7">
    <property type="entry name" value="BETA-LACTAMASE-RELATED DOMAIN-CONTAINING PROTEIN"/>
    <property type="match status" value="1"/>
</dbReference>
<dbReference type="InterPro" id="IPR001466">
    <property type="entry name" value="Beta-lactam-related"/>
</dbReference>
<organism evidence="2 3">
    <name type="scientific">Actinacidiphila oryziradicis</name>
    <dbReference type="NCBI Taxonomy" id="2571141"/>
    <lineage>
        <taxon>Bacteria</taxon>
        <taxon>Bacillati</taxon>
        <taxon>Actinomycetota</taxon>
        <taxon>Actinomycetes</taxon>
        <taxon>Kitasatosporales</taxon>
        <taxon>Streptomycetaceae</taxon>
        <taxon>Actinacidiphila</taxon>
    </lineage>
</organism>
<dbReference type="Pfam" id="PF00144">
    <property type="entry name" value="Beta-lactamase"/>
    <property type="match status" value="1"/>
</dbReference>
<dbReference type="SUPFAM" id="SSF56601">
    <property type="entry name" value="beta-lactamase/transpeptidase-like"/>
    <property type="match status" value="1"/>
</dbReference>